<dbReference type="Gene3D" id="2.20.70.30">
    <property type="entry name" value="Nascent polypeptide-associated complex domain"/>
    <property type="match status" value="1"/>
</dbReference>
<feature type="domain" description="NAC-A/B" evidence="6">
    <location>
        <begin position="9"/>
        <end position="77"/>
    </location>
</feature>
<evidence type="ECO:0000313" key="7">
    <source>
        <dbReference type="EMBL" id="PAV03883.1"/>
    </source>
</evidence>
<dbReference type="InterPro" id="IPR044034">
    <property type="entry name" value="NAC-like_UBA"/>
</dbReference>
<sequence length="117" mass="13067">MIPGAGMNPKQLKQMQRAMKQMGMDMKDVKGATEVIIKFKDKEVVIKNPKINIMDFMGQKTYQITGKPKEKKLEIELEIPDEDVELVSAQTGASKEDAIKALKDTNGDLAEAIMRLS</sequence>
<keyword evidence="2 4" id="KW-0694">RNA-binding</keyword>
<protein>
    <recommendedName>
        <fullName evidence="4 5">Nascent polypeptide-associated complex protein</fullName>
    </recommendedName>
</protein>
<name>A0A2A2H3L4_METBR</name>
<proteinExistence type="inferred from homology"/>
<gene>
    <name evidence="4" type="primary">nac</name>
    <name evidence="7" type="ORF">ASJ80_02355</name>
</gene>
<keyword evidence="3 4" id="KW-0653">Protein transport</keyword>
<dbReference type="Gene3D" id="1.10.8.10">
    <property type="entry name" value="DNA helicase RuvA subunit, C-terminal domain"/>
    <property type="match status" value="1"/>
</dbReference>
<accession>A0A2A2H3L4</accession>
<comment type="similarity">
    <text evidence="4">Belongs to the NAC-alpha family.</text>
</comment>
<dbReference type="GO" id="GO:0003723">
    <property type="term" value="F:RNA binding"/>
    <property type="evidence" value="ECO:0007669"/>
    <property type="project" value="UniProtKB-UniRule"/>
</dbReference>
<dbReference type="PROSITE" id="PS51151">
    <property type="entry name" value="NAC_AB"/>
    <property type="match status" value="1"/>
</dbReference>
<dbReference type="Pfam" id="PF19026">
    <property type="entry name" value="UBA_HYPK"/>
    <property type="match status" value="1"/>
</dbReference>
<evidence type="ECO:0000259" key="6">
    <source>
        <dbReference type="PROSITE" id="PS51151"/>
    </source>
</evidence>
<dbReference type="HAMAP" id="MF_00814">
    <property type="entry name" value="NAC_arch"/>
    <property type="match status" value="1"/>
</dbReference>
<dbReference type="NCBIfam" id="TIGR00264">
    <property type="entry name" value="archaeal-type nascent polypeptide-associated complex protein"/>
    <property type="match status" value="1"/>
</dbReference>
<dbReference type="RefSeq" id="WP_069584149.1">
    <property type="nucleotide sequence ID" value="NZ_LMVM01000033.1"/>
</dbReference>
<dbReference type="CDD" id="cd14359">
    <property type="entry name" value="UBA_AeNAC"/>
    <property type="match status" value="1"/>
</dbReference>
<dbReference type="InterPro" id="IPR002715">
    <property type="entry name" value="Nas_poly-pep-assoc_cplx_dom"/>
</dbReference>
<organism evidence="7 8">
    <name type="scientific">Methanobacterium bryantii</name>
    <dbReference type="NCBI Taxonomy" id="2161"/>
    <lineage>
        <taxon>Archaea</taxon>
        <taxon>Methanobacteriati</taxon>
        <taxon>Methanobacteriota</taxon>
        <taxon>Methanomada group</taxon>
        <taxon>Methanobacteria</taxon>
        <taxon>Methanobacteriales</taxon>
        <taxon>Methanobacteriaceae</taxon>
        <taxon>Methanobacterium</taxon>
    </lineage>
</organism>
<dbReference type="SMART" id="SM01407">
    <property type="entry name" value="NAC"/>
    <property type="match status" value="1"/>
</dbReference>
<dbReference type="GO" id="GO:0015031">
    <property type="term" value="P:protein transport"/>
    <property type="evidence" value="ECO:0007669"/>
    <property type="project" value="UniProtKB-UniRule"/>
</dbReference>
<dbReference type="Proteomes" id="UP000217784">
    <property type="component" value="Unassembled WGS sequence"/>
</dbReference>
<dbReference type="InterPro" id="IPR005231">
    <property type="entry name" value="NAC_arc"/>
</dbReference>
<dbReference type="AlphaFoldDB" id="A0A2A2H3L4"/>
<dbReference type="SUPFAM" id="SSF46934">
    <property type="entry name" value="UBA-like"/>
    <property type="match status" value="1"/>
</dbReference>
<keyword evidence="8" id="KW-1185">Reference proteome</keyword>
<reference evidence="7 8" key="1">
    <citation type="journal article" date="2017" name="BMC Genomics">
        <title>Genomic analysis of methanogenic archaea reveals a shift towards energy conservation.</title>
        <authorList>
            <person name="Gilmore S.P."/>
            <person name="Henske J.K."/>
            <person name="Sexton J.A."/>
            <person name="Solomon K.V."/>
            <person name="Seppala S."/>
            <person name="Yoo J.I."/>
            <person name="Huyett L.M."/>
            <person name="Pressman A."/>
            <person name="Cogan J.Z."/>
            <person name="Kivenson V."/>
            <person name="Peng X."/>
            <person name="Tan Y."/>
            <person name="Valentine D.L."/>
            <person name="O'Malley M.A."/>
        </authorList>
    </citation>
    <scope>NUCLEOTIDE SEQUENCE [LARGE SCALE GENOMIC DNA]</scope>
    <source>
        <strain evidence="7 8">M.o.H.</strain>
    </source>
</reference>
<dbReference type="InterPro" id="IPR009060">
    <property type="entry name" value="UBA-like_sf"/>
</dbReference>
<dbReference type="CDD" id="cd22054">
    <property type="entry name" value="NAC_NACA"/>
    <property type="match status" value="1"/>
</dbReference>
<dbReference type="Pfam" id="PF01849">
    <property type="entry name" value="NAC"/>
    <property type="match status" value="1"/>
</dbReference>
<dbReference type="EMBL" id="LMVM01000033">
    <property type="protein sequence ID" value="PAV03883.1"/>
    <property type="molecule type" value="Genomic_DNA"/>
</dbReference>
<evidence type="ECO:0000256" key="2">
    <source>
        <dbReference type="ARBA" id="ARBA00022884"/>
    </source>
</evidence>
<dbReference type="OrthoDB" id="53273at2157"/>
<comment type="function">
    <text evidence="4">Contacts the emerging nascent chain on the ribosome.</text>
</comment>
<dbReference type="InterPro" id="IPR038187">
    <property type="entry name" value="NAC_A/B_dom_sf"/>
</dbReference>
<comment type="subunit">
    <text evidence="4">Homodimer. Interacts with the ribosome. Binds ribosomal RNA.</text>
</comment>
<evidence type="ECO:0000313" key="8">
    <source>
        <dbReference type="Proteomes" id="UP000217784"/>
    </source>
</evidence>
<evidence type="ECO:0000256" key="1">
    <source>
        <dbReference type="ARBA" id="ARBA00022448"/>
    </source>
</evidence>
<evidence type="ECO:0000256" key="5">
    <source>
        <dbReference type="NCBIfam" id="TIGR00264"/>
    </source>
</evidence>
<comment type="caution">
    <text evidence="7">The sequence shown here is derived from an EMBL/GenBank/DDBJ whole genome shotgun (WGS) entry which is preliminary data.</text>
</comment>
<evidence type="ECO:0000256" key="3">
    <source>
        <dbReference type="ARBA" id="ARBA00022927"/>
    </source>
</evidence>
<evidence type="ECO:0000256" key="4">
    <source>
        <dbReference type="HAMAP-Rule" id="MF_00814"/>
    </source>
</evidence>
<keyword evidence="1 4" id="KW-0813">Transport</keyword>